<sequence>MNDDDNNDSSVLFRDYGGYMSDEHFANNNFNVTGEAMNDEDMLREAVRSATEMLVAEGLGNMANIDFSQRQSKAAHTPQPPASNNEYAEHEDYENQPSGDESEDLPMAVENRLGISKRAVGRCSASTSRVNYNDDSAYAGLDAYGPADFVPDSFIDDDEDSDFEGFGDDDDDDDMSSSSGDDEYHMLDIQDSAREAAGFARTTRRSRARRGKKASGKKSKQVVLPTYSIEVQRALGAANQHYLMHDLEAAYSMFGEAIRLDPNCAPAWKTMALIREEEGRNNDALQLYTVAAHLSPKDTDLWERLYSIHAMAAKDSEEAAKAGDQAAKDIFDGAHKHAVYCISQVIRNDPQSKAALKKKLDLLDKVSDYKGMASVYRSLLKLDPYDMPVIRSAASLFAKRRNDVDTPVKWLSEALDFYNSQAVKNTENLIAQSNARRARARSNDDNSDEDSDEDYEYHVHWADQYRLNPESTVLMDELGGYTYNDLNVIAELRIIRHDHEAAIRDIKRGARFIQGRGRATDWEDVEITDTYDSEYPADVAAGSEGAQNVLPIELRVKLGQCRLLMGQEDAAKLHFDSLHAYGVAGYQDLFKDVADTYMESGHFELAIQIYQSLCEDGVLDLIVIWEKMAKCYRDMQDYDMACDCAKLVIDADPNDVEMYMWLGDVYEEMGQVEKAMDIVNEASKVMERVRAATVAADLARSMAAADSGTAGSHGQDGATQLSPAVEIHDTPGDVLKIDSRKPSEHATKRRKEASEERKRHESAMKNAGIAFKRLDLLKTQIDKNPDPEAIQDYCDVAKRLYVDWTHISAFYMADRSRPFRNYRNSTLTSLEEGTHWSSSGGTQSAPSGQGDMQQEIFKRMDRLSKIQRNPNNTHEVAGKDDREEASRSTTFRGFPFSRWFDMFLMYGKCLSLKRESGEAIKVLEKVSQSNVYHLEVDKIRLIRLVVLSIALNADVGSQFYTQARWWCGSKPTGAVTYKLVSYLMATNIEAFTLLTATNMYKFIGRQLDYTDKIYYNTHATSEAPVPAQLPVFGDLSDQSMMAVGTVKDGQMLTRSDLAALHSLAAHCLLRARSDVASIMQYTLALTLVPCDASLALHLGAAYLAHSCNSNVVDRQRTALKGIMYLERYAEIKYTDEMKAAGKYDGNESRQSDLNAVVTQEIAYNFARAFHFLGFLELAAEYYQRALSLPISRLAESGSDEEDSLCDLRREIAYNLANLYIGSGAMLKARELMVKYCTID</sequence>
<feature type="compositionally biased region" description="Acidic residues" evidence="2">
    <location>
        <begin position="89"/>
        <end position="104"/>
    </location>
</feature>
<feature type="region of interest" description="Disordered" evidence="2">
    <location>
        <begin position="729"/>
        <end position="763"/>
    </location>
</feature>
<dbReference type="Gene3D" id="1.25.40.10">
    <property type="entry name" value="Tetratricopeptide repeat domain"/>
    <property type="match status" value="3"/>
</dbReference>
<feature type="repeat" description="TPR" evidence="1">
    <location>
        <begin position="656"/>
        <end position="689"/>
    </location>
</feature>
<dbReference type="Pfam" id="PF13181">
    <property type="entry name" value="TPR_8"/>
    <property type="match status" value="2"/>
</dbReference>
<dbReference type="OrthoDB" id="9991317at2759"/>
<dbReference type="SMART" id="SM00028">
    <property type="entry name" value="TPR"/>
    <property type="match status" value="4"/>
</dbReference>
<evidence type="ECO:0000313" key="4">
    <source>
        <dbReference type="Proteomes" id="UP001151516"/>
    </source>
</evidence>
<dbReference type="InterPro" id="IPR019734">
    <property type="entry name" value="TPR_rpt"/>
</dbReference>
<name>A0A9W8GMP1_9FUNG</name>
<feature type="region of interest" description="Disordered" evidence="2">
    <location>
        <begin position="150"/>
        <end position="219"/>
    </location>
</feature>
<evidence type="ECO:0000256" key="1">
    <source>
        <dbReference type="PROSITE-ProRule" id="PRU00339"/>
    </source>
</evidence>
<feature type="compositionally biased region" description="Basic residues" evidence="2">
    <location>
        <begin position="202"/>
        <end position="219"/>
    </location>
</feature>
<feature type="compositionally biased region" description="Acidic residues" evidence="2">
    <location>
        <begin position="445"/>
        <end position="454"/>
    </location>
</feature>
<feature type="compositionally biased region" description="Acidic residues" evidence="2">
    <location>
        <begin position="154"/>
        <end position="175"/>
    </location>
</feature>
<feature type="region of interest" description="Disordered" evidence="2">
    <location>
        <begin position="433"/>
        <end position="454"/>
    </location>
</feature>
<dbReference type="SUPFAM" id="SSF48452">
    <property type="entry name" value="TPR-like"/>
    <property type="match status" value="1"/>
</dbReference>
<dbReference type="PANTHER" id="PTHR23082:SF0">
    <property type="entry name" value="GENERAL TRANSCRIPTION FACTOR 3C POLYPEPTIDE 3"/>
    <property type="match status" value="1"/>
</dbReference>
<dbReference type="Proteomes" id="UP001151516">
    <property type="component" value="Unassembled WGS sequence"/>
</dbReference>
<dbReference type="InterPro" id="IPR011990">
    <property type="entry name" value="TPR-like_helical_dom_sf"/>
</dbReference>
<feature type="region of interest" description="Disordered" evidence="2">
    <location>
        <begin position="831"/>
        <end position="851"/>
    </location>
</feature>
<dbReference type="AlphaFoldDB" id="A0A9W8GMP1"/>
<keyword evidence="4" id="KW-1185">Reference proteome</keyword>
<evidence type="ECO:0000256" key="2">
    <source>
        <dbReference type="SAM" id="MobiDB-lite"/>
    </source>
</evidence>
<dbReference type="PROSITE" id="PS50005">
    <property type="entry name" value="TPR"/>
    <property type="match status" value="2"/>
</dbReference>
<reference evidence="3" key="1">
    <citation type="submission" date="2022-07" db="EMBL/GenBank/DDBJ databases">
        <title>Phylogenomic reconstructions and comparative analyses of Kickxellomycotina fungi.</title>
        <authorList>
            <person name="Reynolds N.K."/>
            <person name="Stajich J.E."/>
            <person name="Barry K."/>
            <person name="Grigoriev I.V."/>
            <person name="Crous P."/>
            <person name="Smith M.E."/>
        </authorList>
    </citation>
    <scope>NUCLEOTIDE SEQUENCE</scope>
    <source>
        <strain evidence="3">CBS 109367</strain>
    </source>
</reference>
<protein>
    <submittedName>
        <fullName evidence="3">Transcription factor TFIIIC subunit tfc4</fullName>
    </submittedName>
</protein>
<evidence type="ECO:0000313" key="3">
    <source>
        <dbReference type="EMBL" id="KAJ2687841.1"/>
    </source>
</evidence>
<dbReference type="EMBL" id="JANBTX010000061">
    <property type="protein sequence ID" value="KAJ2687841.1"/>
    <property type="molecule type" value="Genomic_DNA"/>
</dbReference>
<dbReference type="GO" id="GO:0000127">
    <property type="term" value="C:transcription factor TFIIIC complex"/>
    <property type="evidence" value="ECO:0007669"/>
    <property type="project" value="TreeGrafter"/>
</dbReference>
<feature type="region of interest" description="Disordered" evidence="2">
    <location>
        <begin position="69"/>
        <end position="104"/>
    </location>
</feature>
<keyword evidence="1" id="KW-0802">TPR repeat</keyword>
<accession>A0A9W8GMP1</accession>
<feature type="repeat" description="TPR" evidence="1">
    <location>
        <begin position="265"/>
        <end position="298"/>
    </location>
</feature>
<gene>
    <name evidence="3" type="primary">TFC4</name>
    <name evidence="3" type="ORF">IWW39_002655</name>
</gene>
<comment type="caution">
    <text evidence="3">The sequence shown here is derived from an EMBL/GenBank/DDBJ whole genome shotgun (WGS) entry which is preliminary data.</text>
</comment>
<organism evidence="3 4">
    <name type="scientific">Coemansia spiralis</name>
    <dbReference type="NCBI Taxonomy" id="417178"/>
    <lineage>
        <taxon>Eukaryota</taxon>
        <taxon>Fungi</taxon>
        <taxon>Fungi incertae sedis</taxon>
        <taxon>Zoopagomycota</taxon>
        <taxon>Kickxellomycotina</taxon>
        <taxon>Kickxellomycetes</taxon>
        <taxon>Kickxellales</taxon>
        <taxon>Kickxellaceae</taxon>
        <taxon>Coemansia</taxon>
    </lineage>
</organism>
<dbReference type="InterPro" id="IPR039340">
    <property type="entry name" value="Tfc4/TFIIIC-102/Sfc4"/>
</dbReference>
<feature type="compositionally biased region" description="Basic and acidic residues" evidence="2">
    <location>
        <begin position="182"/>
        <end position="194"/>
    </location>
</feature>
<dbReference type="PANTHER" id="PTHR23082">
    <property type="entry name" value="TRANSCRIPTION INITIATION FACTOR IIIC TFIIIC , POLYPEPTIDE 3-RELATED"/>
    <property type="match status" value="1"/>
</dbReference>
<proteinExistence type="predicted"/>
<dbReference type="GO" id="GO:0006383">
    <property type="term" value="P:transcription by RNA polymerase III"/>
    <property type="evidence" value="ECO:0007669"/>
    <property type="project" value="InterPro"/>
</dbReference>